<keyword evidence="3" id="KW-0808">Transferase</keyword>
<evidence type="ECO:0000256" key="2">
    <source>
        <dbReference type="ARBA" id="ARBA00022603"/>
    </source>
</evidence>
<accession>A0A2A5C9E2</accession>
<dbReference type="AlphaFoldDB" id="A0A2A5C9E2"/>
<dbReference type="InterPro" id="IPR002052">
    <property type="entry name" value="DNA_methylase_N6_adenine_CS"/>
</dbReference>
<dbReference type="InterPro" id="IPR029063">
    <property type="entry name" value="SAM-dependent_MTases_sf"/>
</dbReference>
<dbReference type="Gene3D" id="3.40.50.150">
    <property type="entry name" value="Vaccinia Virus protein VP39"/>
    <property type="match status" value="1"/>
</dbReference>
<sequence length="440" mass="51035">MVIKLIHYTPNTIVSIIKKHAPKKYKSILEPSVGDGSLLAPFSKNKNHKDITVTTYDIDGSALSLMKKKYKSSFKKIISNHCDFIKHHNKRNKYDLIIMNPPFSAKYNNWIKYNNERCPIEMAFLKICLTLIKPNGVIIGVFPKSIISGGTNSSISLRYKLLNEFDLKYVYELNNFEFPSIESQFYVVIIKKTSPINKTELRKNNLKLQIKKGHLLSNQFRLDYSFYKSLDLYQKLYTVDFLKHSRLSEFCEVFRGALPPPYPKKGVFHSTDFKNLNAKEEERNISTLKVNVKKIHFGDIVIKRVSRDCISSITIYPYFDMPTPTDCILVIRIKNNLLSPEQLLFTLRTYYSCNEGGFLLQKGTGANFLSIKSLRNIKLPINLHILYSRIFNNYVNSLNENRTEESNMIENNLREYLFIVVSTDNVYLDRDIIDIPLPSS</sequence>
<organism evidence="7 8">
    <name type="scientific">SAR86 cluster bacterium</name>
    <dbReference type="NCBI Taxonomy" id="2030880"/>
    <lineage>
        <taxon>Bacteria</taxon>
        <taxon>Pseudomonadati</taxon>
        <taxon>Pseudomonadota</taxon>
        <taxon>Gammaproteobacteria</taxon>
        <taxon>SAR86 cluster</taxon>
    </lineage>
</organism>
<keyword evidence="5" id="KW-0238">DNA-binding</keyword>
<evidence type="ECO:0000256" key="3">
    <source>
        <dbReference type="ARBA" id="ARBA00022679"/>
    </source>
</evidence>
<dbReference type="GO" id="GO:0008170">
    <property type="term" value="F:N-methyltransferase activity"/>
    <property type="evidence" value="ECO:0007669"/>
    <property type="project" value="InterPro"/>
</dbReference>
<dbReference type="Gene3D" id="3.90.220.20">
    <property type="entry name" value="DNA methylase specificity domains"/>
    <property type="match status" value="1"/>
</dbReference>
<reference evidence="8" key="1">
    <citation type="submission" date="2017-08" db="EMBL/GenBank/DDBJ databases">
        <title>A dynamic microbial community with high functional redundancy inhabits the cold, oxic subseafloor aquifer.</title>
        <authorList>
            <person name="Tully B.J."/>
            <person name="Wheat C.G."/>
            <person name="Glazer B.T."/>
            <person name="Huber J.A."/>
        </authorList>
    </citation>
    <scope>NUCLEOTIDE SEQUENCE [LARGE SCALE GENOMIC DNA]</scope>
</reference>
<dbReference type="Pfam" id="PF02384">
    <property type="entry name" value="N6_Mtase"/>
    <property type="match status" value="1"/>
</dbReference>
<keyword evidence="2" id="KW-0489">Methyltransferase</keyword>
<dbReference type="SUPFAM" id="SSF116734">
    <property type="entry name" value="DNA methylase specificity domain"/>
    <property type="match status" value="1"/>
</dbReference>
<dbReference type="GO" id="GO:0003677">
    <property type="term" value="F:DNA binding"/>
    <property type="evidence" value="ECO:0007669"/>
    <property type="project" value="UniProtKB-KW"/>
</dbReference>
<dbReference type="PROSITE" id="PS00092">
    <property type="entry name" value="N6_MTASE"/>
    <property type="match status" value="1"/>
</dbReference>
<evidence type="ECO:0000256" key="5">
    <source>
        <dbReference type="ARBA" id="ARBA00023125"/>
    </source>
</evidence>
<evidence type="ECO:0000256" key="4">
    <source>
        <dbReference type="ARBA" id="ARBA00022747"/>
    </source>
</evidence>
<dbReference type="PANTHER" id="PTHR33841:SF4">
    <property type="entry name" value="RESTRICTION MODIFICATION SYSTEM DNA SPECIFICITY DOMAIN"/>
    <property type="match status" value="1"/>
</dbReference>
<comment type="caution">
    <text evidence="7">The sequence shown here is derived from an EMBL/GenBank/DDBJ whole genome shotgun (WGS) entry which is preliminary data.</text>
</comment>
<comment type="similarity">
    <text evidence="1">Belongs to the N(4)/N(6)-methyltransferase family.</text>
</comment>
<evidence type="ECO:0000313" key="7">
    <source>
        <dbReference type="EMBL" id="PCJ40447.1"/>
    </source>
</evidence>
<evidence type="ECO:0000313" key="8">
    <source>
        <dbReference type="Proteomes" id="UP000228987"/>
    </source>
</evidence>
<dbReference type="PANTHER" id="PTHR33841">
    <property type="entry name" value="DNA METHYLTRANSFERASE YEEA-RELATED"/>
    <property type="match status" value="1"/>
</dbReference>
<dbReference type="Proteomes" id="UP000228987">
    <property type="component" value="Unassembled WGS sequence"/>
</dbReference>
<proteinExistence type="inferred from homology"/>
<evidence type="ECO:0000256" key="1">
    <source>
        <dbReference type="ARBA" id="ARBA00006594"/>
    </source>
</evidence>
<evidence type="ECO:0000259" key="6">
    <source>
        <dbReference type="Pfam" id="PF02384"/>
    </source>
</evidence>
<dbReference type="PRINTS" id="PR00507">
    <property type="entry name" value="N12N6MTFRASE"/>
</dbReference>
<name>A0A2A5C9E2_9GAMM</name>
<dbReference type="GO" id="GO:0009007">
    <property type="term" value="F:site-specific DNA-methyltransferase (adenine-specific) activity"/>
    <property type="evidence" value="ECO:0007669"/>
    <property type="project" value="UniProtKB-EC"/>
</dbReference>
<dbReference type="GO" id="GO:0009307">
    <property type="term" value="P:DNA restriction-modification system"/>
    <property type="evidence" value="ECO:0007669"/>
    <property type="project" value="UniProtKB-KW"/>
</dbReference>
<protein>
    <recommendedName>
        <fullName evidence="6">DNA methylase adenine-specific domain-containing protein</fullName>
    </recommendedName>
</protein>
<dbReference type="EMBL" id="NVWI01000009">
    <property type="protein sequence ID" value="PCJ40447.1"/>
    <property type="molecule type" value="Genomic_DNA"/>
</dbReference>
<dbReference type="InterPro" id="IPR050953">
    <property type="entry name" value="N4_N6_ade-DNA_methylase"/>
</dbReference>
<dbReference type="GO" id="GO:0032259">
    <property type="term" value="P:methylation"/>
    <property type="evidence" value="ECO:0007669"/>
    <property type="project" value="UniProtKB-KW"/>
</dbReference>
<feature type="domain" description="DNA methylase adenine-specific" evidence="6">
    <location>
        <begin position="7"/>
        <end position="207"/>
    </location>
</feature>
<keyword evidence="4" id="KW-0680">Restriction system</keyword>
<gene>
    <name evidence="7" type="ORF">COA71_11370</name>
</gene>
<dbReference type="InterPro" id="IPR003356">
    <property type="entry name" value="DNA_methylase_A-5"/>
</dbReference>
<dbReference type="InterPro" id="IPR044946">
    <property type="entry name" value="Restrct_endonuc_typeI_TRD_sf"/>
</dbReference>
<dbReference type="SUPFAM" id="SSF53335">
    <property type="entry name" value="S-adenosyl-L-methionine-dependent methyltransferases"/>
    <property type="match status" value="1"/>
</dbReference>
<dbReference type="CDD" id="cd02440">
    <property type="entry name" value="AdoMet_MTases"/>
    <property type="match status" value="1"/>
</dbReference>